<comment type="catalytic activity">
    <reaction evidence="1">
        <text>ATP + protein L-histidine = ADP + protein N-phospho-L-histidine.</text>
        <dbReference type="EC" id="2.7.13.3"/>
    </reaction>
</comment>
<gene>
    <name evidence="11" type="ORF">TU86_15180</name>
</gene>
<evidence type="ECO:0000256" key="7">
    <source>
        <dbReference type="ARBA" id="ARBA00022840"/>
    </source>
</evidence>
<evidence type="ECO:0000313" key="12">
    <source>
        <dbReference type="Proteomes" id="UP000036325"/>
    </source>
</evidence>
<keyword evidence="5" id="KW-0547">Nucleotide-binding</keyword>
<evidence type="ECO:0000256" key="2">
    <source>
        <dbReference type="ARBA" id="ARBA00012438"/>
    </source>
</evidence>
<dbReference type="PROSITE" id="PS50109">
    <property type="entry name" value="HIS_KIN"/>
    <property type="match status" value="1"/>
</dbReference>
<accession>A0A0J6J6H5</accession>
<evidence type="ECO:0000256" key="5">
    <source>
        <dbReference type="ARBA" id="ARBA00022741"/>
    </source>
</evidence>
<dbReference type="InterPro" id="IPR011712">
    <property type="entry name" value="Sig_transdc_His_kin_sub3_dim/P"/>
</dbReference>
<keyword evidence="3" id="KW-0597">Phosphoprotein</keyword>
<comment type="caution">
    <text evidence="11">The sequence shown here is derived from an EMBL/GenBank/DDBJ whole genome shotgun (WGS) entry which is preliminary data.</text>
</comment>
<keyword evidence="9" id="KW-1133">Transmembrane helix</keyword>
<name>A0A0J6IKI8_9PSED</name>
<keyword evidence="9" id="KW-0812">Transmembrane</keyword>
<dbReference type="STRING" id="1608994.TU86_15180"/>
<dbReference type="Pfam" id="PF02518">
    <property type="entry name" value="HATPase_c"/>
    <property type="match status" value="1"/>
</dbReference>
<dbReference type="InterPro" id="IPR005467">
    <property type="entry name" value="His_kinase_dom"/>
</dbReference>
<dbReference type="PANTHER" id="PTHR24421:SF10">
    <property type="entry name" value="NITRATE_NITRITE SENSOR PROTEIN NARQ"/>
    <property type="match status" value="1"/>
</dbReference>
<dbReference type="CDD" id="cd16917">
    <property type="entry name" value="HATPase_UhpB-NarQ-NarX-like"/>
    <property type="match status" value="1"/>
</dbReference>
<dbReference type="GO" id="GO:0016020">
    <property type="term" value="C:membrane"/>
    <property type="evidence" value="ECO:0007669"/>
    <property type="project" value="InterPro"/>
</dbReference>
<dbReference type="GO" id="GO:0000155">
    <property type="term" value="F:phosphorelay sensor kinase activity"/>
    <property type="evidence" value="ECO:0007669"/>
    <property type="project" value="InterPro"/>
</dbReference>
<feature type="transmembrane region" description="Helical" evidence="9">
    <location>
        <begin position="21"/>
        <end position="39"/>
    </location>
</feature>
<dbReference type="PANTHER" id="PTHR24421">
    <property type="entry name" value="NITRATE/NITRITE SENSOR PROTEIN NARX-RELATED"/>
    <property type="match status" value="1"/>
</dbReference>
<dbReference type="InterPro" id="IPR036890">
    <property type="entry name" value="HATPase_C_sf"/>
</dbReference>
<proteinExistence type="predicted"/>
<dbReference type="EMBL" id="JYLF01000006">
    <property type="protein sequence ID" value="KMN12813.1"/>
    <property type="molecule type" value="Genomic_DNA"/>
</dbReference>
<evidence type="ECO:0000259" key="10">
    <source>
        <dbReference type="PROSITE" id="PS50109"/>
    </source>
</evidence>
<evidence type="ECO:0000256" key="1">
    <source>
        <dbReference type="ARBA" id="ARBA00000085"/>
    </source>
</evidence>
<sequence length="296" mass="33091">MHASLKSFKPWLPTGKTARRLTALLCLCSATSSIIVYLTSATLPSALMLLDLAALGSVWWLHRDSRSAIKLQPKELAARLIQVQESERQHLSRELHDDIGQLLTAATLQIRWLQRRVPEDLQGHCLGLCNVLEETLTKVRDVSAAFNPRQIASLGIEVSLRAHLIKTLENTSLHWTFECHQRLTDLHEDMAFALFRVTQESVTNVLRHAKATNLVVQLRRQADGMKLTVHDDGAGFMPARNPSQAGQRGMAGMLERVEQLGGSIRVISEPGAGTQIDVLLPWPRRTRERASLSKNR</sequence>
<evidence type="ECO:0000256" key="3">
    <source>
        <dbReference type="ARBA" id="ARBA00022553"/>
    </source>
</evidence>
<dbReference type="EC" id="2.7.13.3" evidence="2"/>
<dbReference type="RefSeq" id="WP_048365148.1">
    <property type="nucleotide sequence ID" value="NZ_JYLF01000006.1"/>
</dbReference>
<dbReference type="Proteomes" id="UP000036325">
    <property type="component" value="Unassembled WGS sequence"/>
</dbReference>
<keyword evidence="6 11" id="KW-0418">Kinase</keyword>
<feature type="domain" description="Histidine kinase" evidence="10">
    <location>
        <begin position="194"/>
        <end position="284"/>
    </location>
</feature>
<evidence type="ECO:0000256" key="4">
    <source>
        <dbReference type="ARBA" id="ARBA00022679"/>
    </source>
</evidence>
<keyword evidence="4" id="KW-0808">Transferase</keyword>
<dbReference type="AlphaFoldDB" id="A0A0J6IKI8"/>
<evidence type="ECO:0000256" key="9">
    <source>
        <dbReference type="SAM" id="Phobius"/>
    </source>
</evidence>
<dbReference type="Gene3D" id="1.20.5.1930">
    <property type="match status" value="1"/>
</dbReference>
<evidence type="ECO:0000256" key="8">
    <source>
        <dbReference type="ARBA" id="ARBA00023012"/>
    </source>
</evidence>
<dbReference type="Gene3D" id="3.30.565.10">
    <property type="entry name" value="Histidine kinase-like ATPase, C-terminal domain"/>
    <property type="match status" value="1"/>
</dbReference>
<reference evidence="11 12" key="1">
    <citation type="submission" date="2015-02" db="EMBL/GenBank/DDBJ databases">
        <title>Pseudomonas helleri sp. nov. and Pseudomonas weihenstephanensis sp. nov., isolated from raw cows milk.</title>
        <authorList>
            <person name="von Neubeck M."/>
            <person name="Huptas C."/>
            <person name="Wenning M."/>
            <person name="Scherer S."/>
        </authorList>
    </citation>
    <scope>NUCLEOTIDE SEQUENCE [LARGE SCALE GENOMIC DNA]</scope>
    <source>
        <strain evidence="11 12">DSM 29166</strain>
    </source>
</reference>
<dbReference type="GO" id="GO:0046983">
    <property type="term" value="F:protein dimerization activity"/>
    <property type="evidence" value="ECO:0007669"/>
    <property type="project" value="InterPro"/>
</dbReference>
<evidence type="ECO:0000256" key="6">
    <source>
        <dbReference type="ARBA" id="ARBA00022777"/>
    </source>
</evidence>
<keyword evidence="9" id="KW-0472">Membrane</keyword>
<evidence type="ECO:0000313" key="11">
    <source>
        <dbReference type="EMBL" id="KMN12813.1"/>
    </source>
</evidence>
<dbReference type="OrthoDB" id="9797605at2"/>
<keyword evidence="8" id="KW-0902">Two-component regulatory system</keyword>
<keyword evidence="7" id="KW-0067">ATP-binding</keyword>
<dbReference type="GO" id="GO:0005524">
    <property type="term" value="F:ATP binding"/>
    <property type="evidence" value="ECO:0007669"/>
    <property type="project" value="UniProtKB-KW"/>
</dbReference>
<dbReference type="PATRIC" id="fig|1608994.3.peg.3709"/>
<dbReference type="InterPro" id="IPR050482">
    <property type="entry name" value="Sensor_HK_TwoCompSys"/>
</dbReference>
<dbReference type="SUPFAM" id="SSF55874">
    <property type="entry name" value="ATPase domain of HSP90 chaperone/DNA topoisomerase II/histidine kinase"/>
    <property type="match status" value="1"/>
</dbReference>
<accession>A0A0J6IKI8</accession>
<dbReference type="Pfam" id="PF07730">
    <property type="entry name" value="HisKA_3"/>
    <property type="match status" value="1"/>
</dbReference>
<dbReference type="InterPro" id="IPR003594">
    <property type="entry name" value="HATPase_dom"/>
</dbReference>
<organism evidence="11 12">
    <name type="scientific">Pseudomonas weihenstephanensis</name>
    <dbReference type="NCBI Taxonomy" id="1608994"/>
    <lineage>
        <taxon>Bacteria</taxon>
        <taxon>Pseudomonadati</taxon>
        <taxon>Pseudomonadota</taxon>
        <taxon>Gammaproteobacteria</taxon>
        <taxon>Pseudomonadales</taxon>
        <taxon>Pseudomonadaceae</taxon>
        <taxon>Pseudomonas</taxon>
    </lineage>
</organism>
<protein>
    <recommendedName>
        <fullName evidence="2">histidine kinase</fullName>
        <ecNumber evidence="2">2.7.13.3</ecNumber>
    </recommendedName>
</protein>